<dbReference type="Gene3D" id="2.60.40.1530">
    <property type="entry name" value="ntegrin, alpha v. Chain A, domain 4"/>
    <property type="match status" value="1"/>
</dbReference>
<feature type="repeat" description="FG-GAP" evidence="12">
    <location>
        <begin position="295"/>
        <end position="356"/>
    </location>
</feature>
<keyword evidence="3 13" id="KW-0812">Transmembrane</keyword>
<keyword evidence="5" id="KW-0677">Repeat</keyword>
<organism evidence="18 19">
    <name type="scientific">Pocillopora meandrina</name>
    <dbReference type="NCBI Taxonomy" id="46732"/>
    <lineage>
        <taxon>Eukaryota</taxon>
        <taxon>Metazoa</taxon>
        <taxon>Cnidaria</taxon>
        <taxon>Anthozoa</taxon>
        <taxon>Hexacorallia</taxon>
        <taxon>Scleractinia</taxon>
        <taxon>Astrocoeniina</taxon>
        <taxon>Pocilloporidae</taxon>
        <taxon>Pocillopora</taxon>
    </lineage>
</organism>
<keyword evidence="9 13" id="KW-0472">Membrane</keyword>
<accession>A0AAU9WV62</accession>
<dbReference type="PRINTS" id="PR01185">
    <property type="entry name" value="INTEGRINA"/>
</dbReference>
<feature type="repeat" description="FG-GAP" evidence="12">
    <location>
        <begin position="360"/>
        <end position="418"/>
    </location>
</feature>
<evidence type="ECO:0000259" key="15">
    <source>
        <dbReference type="Pfam" id="PF08441"/>
    </source>
</evidence>
<keyword evidence="11" id="KW-0325">Glycoprotein</keyword>
<keyword evidence="4 13" id="KW-0732">Signal</keyword>
<dbReference type="Pfam" id="PF20805">
    <property type="entry name" value="Integrin_A_Ig_2"/>
    <property type="match status" value="1"/>
</dbReference>
<keyword evidence="8 13" id="KW-0401">Integrin</keyword>
<dbReference type="PROSITE" id="PS00242">
    <property type="entry name" value="INTEGRIN_ALPHA"/>
    <property type="match status" value="1"/>
</dbReference>
<dbReference type="SMART" id="SM00191">
    <property type="entry name" value="Int_alpha"/>
    <property type="match status" value="5"/>
</dbReference>
<dbReference type="PROSITE" id="PS51470">
    <property type="entry name" value="FG_GAP"/>
    <property type="match status" value="4"/>
</dbReference>
<name>A0AAU9WV62_9CNID</name>
<sequence length="1080" mass="119485">MLLLLAALSCIIQHSFGYNLETELPVIRRGDTGSYFGFSVASHSYEDLFTTKRNHSWILVGAPKGNSSVLPQIESPGVVYKCDFATYPQCSELELVNRGNQNGDRKENGWFGVSVMSEGHDADVVACSHRLLHIEGSFYTYPGRCIRAPIDDGDVGRRKTLDYCESRNQNQANQGGSTTINFKDHKYCQMGVSLAHLKADNVQLSENVPLVGAPGVYNYQGEFIYHSREQKEVYKDNSPYGYQGYALAQGSFFKKGANDVASGAPRFDHHGMVAVFRNLGSGNFQKDPTLLLPPVEDGAKGSRQPGTGFGIALCAEDLDNDGLSELLVGAPFYSDDLYPEQGRVYVYENKGNGNLVLSHKLPTGGRKDRWRANFGRALASVGDIDLDGYQDVAVGAPYEDSGEGIVYIYRGSEKGLVETPMQVIKGSSVSAGIQSFGYSVSGILDLDTNGYPDVVIGAYQSDTAVLLRAKPVISMSSTITISPDTFDIKGRKTCNETEREGNKQFATSCFDIKVCTKYTERSGKVKEKIGVLLTMKSDTDPEWEADSRVLFQKNQKNEINRTELIGGNDTCFFWFAYIREGVTDADVYPDIQFTLTYQIVKEPTPNVSDPTDVPSLVPFAVFDPLKPQQVTAVCIISDREIELFHLKLDDKMEFSITLAVGAKNYKLAVTVKNEGDDAYNAKLFVTIPKGIKIGKIFSVDKEIFKGKAVEITTLASNDTFVTVKLNTPFKKKEQPIQIDLDTSRYSDTPDFLPIYLSTNSTNEEDSNTLADNYRFLNISIKSQADLEINGTTVEEQVAYGGKVVGESAMVNAEDIGNEVIHKYFVKNRGPDPVPHTEVIIEWPFEAPSGKHLLYLMNVKVDGNRAYCEKKPGQLNMLGLKTSSGGSSGQQQNDTSVDAMVERRRRRAVEKTESSSKVKRETDPKKPEKLQSDLDCKLGSAKCTNIHCTIKFLEAGDDVTFTVISRLWNGTMIEDYQGELLRVISHASVRSTNTFVQETNKENNKAQVGTQLNPDANVAVPSKGLPKWVIPVCVVSAVLLLVLIVFCLYKLGFFKRQKFDKNITDPEEVDRMLDNGKGYHA</sequence>
<dbReference type="GO" id="GO:0009897">
    <property type="term" value="C:external side of plasma membrane"/>
    <property type="evidence" value="ECO:0007669"/>
    <property type="project" value="TreeGrafter"/>
</dbReference>
<dbReference type="InterPro" id="IPR028994">
    <property type="entry name" value="Integrin_alpha_N"/>
</dbReference>
<evidence type="ECO:0000256" key="11">
    <source>
        <dbReference type="ARBA" id="ARBA00023180"/>
    </source>
</evidence>
<dbReference type="Gene3D" id="2.60.40.1460">
    <property type="entry name" value="Integrin domains. Chain A, domain 2"/>
    <property type="match status" value="1"/>
</dbReference>
<dbReference type="AlphaFoldDB" id="A0AAU9WV62"/>
<dbReference type="Pfam" id="PF08441">
    <property type="entry name" value="Integrin_A_Ig_1"/>
    <property type="match status" value="1"/>
</dbReference>
<evidence type="ECO:0008006" key="20">
    <source>
        <dbReference type="Google" id="ProtNLM"/>
    </source>
</evidence>
<comment type="similarity">
    <text evidence="2 13">Belongs to the integrin alpha chain family.</text>
</comment>
<evidence type="ECO:0000256" key="13">
    <source>
        <dbReference type="RuleBase" id="RU003762"/>
    </source>
</evidence>
<evidence type="ECO:0000256" key="12">
    <source>
        <dbReference type="PROSITE-ProRule" id="PRU00803"/>
    </source>
</evidence>
<evidence type="ECO:0000256" key="2">
    <source>
        <dbReference type="ARBA" id="ARBA00008054"/>
    </source>
</evidence>
<evidence type="ECO:0000313" key="19">
    <source>
        <dbReference type="Proteomes" id="UP001159428"/>
    </source>
</evidence>
<feature type="signal peptide" evidence="13">
    <location>
        <begin position="1"/>
        <end position="17"/>
    </location>
</feature>
<feature type="chain" id="PRO_5043087006" description="Integrin alpha-2 domain-containing protein" evidence="13">
    <location>
        <begin position="18"/>
        <end position="1080"/>
    </location>
</feature>
<dbReference type="Proteomes" id="UP001159428">
    <property type="component" value="Unassembled WGS sequence"/>
</dbReference>
<feature type="domain" description="Integrin alpha third immunoglobulin-like" evidence="17">
    <location>
        <begin position="786"/>
        <end position="1013"/>
    </location>
</feature>
<gene>
    <name evidence="18" type="ORF">PMEA_00012819</name>
</gene>
<proteinExistence type="inferred from homology"/>
<dbReference type="PANTHER" id="PTHR23220">
    <property type="entry name" value="INTEGRIN ALPHA"/>
    <property type="match status" value="1"/>
</dbReference>
<feature type="region of interest" description="Disordered" evidence="14">
    <location>
        <begin position="877"/>
        <end position="930"/>
    </location>
</feature>
<reference evidence="18 19" key="1">
    <citation type="submission" date="2022-05" db="EMBL/GenBank/DDBJ databases">
        <authorList>
            <consortium name="Genoscope - CEA"/>
            <person name="William W."/>
        </authorList>
    </citation>
    <scope>NUCLEOTIDE SEQUENCE [LARGE SCALE GENOMIC DNA]</scope>
</reference>
<dbReference type="InterPro" id="IPR013649">
    <property type="entry name" value="Integrin_alpha_Ig-like_1"/>
</dbReference>
<dbReference type="Pfam" id="PF01839">
    <property type="entry name" value="FG-GAP"/>
    <property type="match status" value="2"/>
</dbReference>
<evidence type="ECO:0000256" key="3">
    <source>
        <dbReference type="ARBA" id="ARBA00022692"/>
    </source>
</evidence>
<feature type="transmembrane region" description="Helical" evidence="13">
    <location>
        <begin position="1027"/>
        <end position="1048"/>
    </location>
</feature>
<dbReference type="Pfam" id="PF20806">
    <property type="entry name" value="Integrin_A_Ig_3"/>
    <property type="match status" value="1"/>
</dbReference>
<evidence type="ECO:0000256" key="14">
    <source>
        <dbReference type="SAM" id="MobiDB-lite"/>
    </source>
</evidence>
<protein>
    <recommendedName>
        <fullName evidence="20">Integrin alpha-2 domain-containing protein</fullName>
    </recommendedName>
</protein>
<keyword evidence="6 13" id="KW-0130">Cell adhesion</keyword>
<dbReference type="PANTHER" id="PTHR23220:SF122">
    <property type="entry name" value="INTEGRIN ALPHA-PS1"/>
    <property type="match status" value="1"/>
</dbReference>
<dbReference type="Gene3D" id="2.130.10.130">
    <property type="entry name" value="Integrin alpha, N-terminal"/>
    <property type="match status" value="1"/>
</dbReference>
<dbReference type="GO" id="GO:0005178">
    <property type="term" value="F:integrin binding"/>
    <property type="evidence" value="ECO:0007669"/>
    <property type="project" value="TreeGrafter"/>
</dbReference>
<evidence type="ECO:0000313" key="18">
    <source>
        <dbReference type="EMBL" id="CAH3126974.1"/>
    </source>
</evidence>
<feature type="compositionally biased region" description="Low complexity" evidence="14">
    <location>
        <begin position="882"/>
        <end position="891"/>
    </location>
</feature>
<dbReference type="SUPFAM" id="SSF69318">
    <property type="entry name" value="Integrin alpha N-terminal domain"/>
    <property type="match status" value="1"/>
</dbReference>
<dbReference type="SUPFAM" id="SSF69179">
    <property type="entry name" value="Integrin domains"/>
    <property type="match status" value="3"/>
</dbReference>
<evidence type="ECO:0000256" key="7">
    <source>
        <dbReference type="ARBA" id="ARBA00022989"/>
    </source>
</evidence>
<comment type="subcellular location">
    <subcellularLocation>
        <location evidence="1 13">Membrane</location>
        <topology evidence="1 13">Single-pass type I membrane protein</topology>
    </subcellularLocation>
</comment>
<dbReference type="EMBL" id="CALNXJ010000022">
    <property type="protein sequence ID" value="CAH3126974.1"/>
    <property type="molecule type" value="Genomic_DNA"/>
</dbReference>
<dbReference type="Gene3D" id="1.20.5.930">
    <property type="entry name" value="Bicelle-embedded integrin alpha(iib) transmembrane segment"/>
    <property type="match status" value="1"/>
</dbReference>
<evidence type="ECO:0000256" key="8">
    <source>
        <dbReference type="ARBA" id="ARBA00023037"/>
    </source>
</evidence>
<evidence type="ECO:0000256" key="10">
    <source>
        <dbReference type="ARBA" id="ARBA00023170"/>
    </source>
</evidence>
<evidence type="ECO:0000256" key="6">
    <source>
        <dbReference type="ARBA" id="ARBA00022889"/>
    </source>
</evidence>
<dbReference type="GO" id="GO:0007160">
    <property type="term" value="P:cell-matrix adhesion"/>
    <property type="evidence" value="ECO:0007669"/>
    <property type="project" value="TreeGrafter"/>
</dbReference>
<keyword evidence="19" id="KW-1185">Reference proteome</keyword>
<dbReference type="InterPro" id="IPR013519">
    <property type="entry name" value="Int_alpha_beta-p"/>
</dbReference>
<dbReference type="InterPro" id="IPR013517">
    <property type="entry name" value="FG-GAP"/>
</dbReference>
<dbReference type="GO" id="GO:0008305">
    <property type="term" value="C:integrin complex"/>
    <property type="evidence" value="ECO:0007669"/>
    <property type="project" value="InterPro"/>
</dbReference>
<dbReference type="InterPro" id="IPR048286">
    <property type="entry name" value="Integrin_alpha_Ig-like_3"/>
</dbReference>
<dbReference type="GO" id="GO:0033627">
    <property type="term" value="P:cell adhesion mediated by integrin"/>
    <property type="evidence" value="ECO:0007669"/>
    <property type="project" value="TreeGrafter"/>
</dbReference>
<feature type="compositionally biased region" description="Basic and acidic residues" evidence="14">
    <location>
        <begin position="908"/>
        <end position="930"/>
    </location>
</feature>
<evidence type="ECO:0000256" key="5">
    <source>
        <dbReference type="ARBA" id="ARBA00022737"/>
    </source>
</evidence>
<evidence type="ECO:0000256" key="4">
    <source>
        <dbReference type="ARBA" id="ARBA00022729"/>
    </source>
</evidence>
<evidence type="ECO:0000259" key="17">
    <source>
        <dbReference type="Pfam" id="PF20806"/>
    </source>
</evidence>
<dbReference type="InterPro" id="IPR032695">
    <property type="entry name" value="Integrin_dom_sf"/>
</dbReference>
<keyword evidence="7 13" id="KW-1133">Transmembrane helix</keyword>
<feature type="repeat" description="FG-GAP" evidence="12">
    <location>
        <begin position="422"/>
        <end position="484"/>
    </location>
</feature>
<dbReference type="Gene3D" id="2.60.40.1510">
    <property type="entry name" value="ntegrin, alpha v. Chain A, domain 3"/>
    <property type="match status" value="1"/>
</dbReference>
<dbReference type="InterPro" id="IPR018184">
    <property type="entry name" value="Integrin_alpha_C_CS"/>
</dbReference>
<evidence type="ECO:0000256" key="1">
    <source>
        <dbReference type="ARBA" id="ARBA00004479"/>
    </source>
</evidence>
<dbReference type="GO" id="GO:0007229">
    <property type="term" value="P:integrin-mediated signaling pathway"/>
    <property type="evidence" value="ECO:0007669"/>
    <property type="project" value="UniProtKB-KW"/>
</dbReference>
<dbReference type="GO" id="GO:0098609">
    <property type="term" value="P:cell-cell adhesion"/>
    <property type="evidence" value="ECO:0007669"/>
    <property type="project" value="TreeGrafter"/>
</dbReference>
<evidence type="ECO:0000259" key="16">
    <source>
        <dbReference type="Pfam" id="PF20805"/>
    </source>
</evidence>
<evidence type="ECO:0000256" key="9">
    <source>
        <dbReference type="ARBA" id="ARBA00023136"/>
    </source>
</evidence>
<dbReference type="InterPro" id="IPR000413">
    <property type="entry name" value="Integrin_alpha"/>
</dbReference>
<dbReference type="InterPro" id="IPR048285">
    <property type="entry name" value="Integrin_alpha_Ig-like_2"/>
</dbReference>
<comment type="caution">
    <text evidence="18">The sequence shown here is derived from an EMBL/GenBank/DDBJ whole genome shotgun (WGS) entry which is preliminary data.</text>
</comment>
<feature type="domain" description="Integrin alpha first immunoglubulin-like" evidence="15">
    <location>
        <begin position="469"/>
        <end position="605"/>
    </location>
</feature>
<keyword evidence="10 13" id="KW-0675">Receptor</keyword>
<feature type="repeat" description="FG-GAP" evidence="12">
    <location>
        <begin position="22"/>
        <end position="91"/>
    </location>
</feature>
<feature type="domain" description="Integrin alpha second immunoglobulin-like" evidence="16">
    <location>
        <begin position="648"/>
        <end position="767"/>
    </location>
</feature>